<dbReference type="Pfam" id="PF00583">
    <property type="entry name" value="Acetyltransf_1"/>
    <property type="match status" value="1"/>
</dbReference>
<reference evidence="2 3" key="1">
    <citation type="journal article" date="2017" name="Int. J. Syst. Evol. Microbiol.">
        <title>Ramlibacter monticola sp. nov., isolated from forest soil.</title>
        <authorList>
            <person name="Chaudhary D.K."/>
            <person name="Kim J."/>
        </authorList>
    </citation>
    <scope>NUCLEOTIDE SEQUENCE [LARGE SCALE GENOMIC DNA]</scope>
    <source>
        <strain evidence="2 3">KACC 19175</strain>
    </source>
</reference>
<gene>
    <name evidence="2" type="ORF">JJ685_16960</name>
</gene>
<dbReference type="EMBL" id="JAEQNE010000004">
    <property type="protein sequence ID" value="MBL0392830.1"/>
    <property type="molecule type" value="Genomic_DNA"/>
</dbReference>
<dbReference type="AlphaFoldDB" id="A0A936Z3C0"/>
<name>A0A936Z3C0_9BURK</name>
<dbReference type="Gene3D" id="3.40.630.30">
    <property type="match status" value="1"/>
</dbReference>
<sequence>MDLLIKLYGGAFTADRLAGTRGVRKPLGPEFDLVSAWVREHFGPGWSSEAAAALANRPVTLFIAQQGSEILGFCCYDATARGFVGPVGVVASMRGLGLGAELLHACLHDMRTMGYAYAIAGYVGAPGFFRKVAGAIEIPDSTPGIYAHMLR</sequence>
<keyword evidence="3" id="KW-1185">Reference proteome</keyword>
<dbReference type="InterPro" id="IPR016181">
    <property type="entry name" value="Acyl_CoA_acyltransferase"/>
</dbReference>
<dbReference type="SUPFAM" id="SSF55729">
    <property type="entry name" value="Acyl-CoA N-acyltransferases (Nat)"/>
    <property type="match status" value="1"/>
</dbReference>
<dbReference type="InterPro" id="IPR000182">
    <property type="entry name" value="GNAT_dom"/>
</dbReference>
<evidence type="ECO:0000313" key="3">
    <source>
        <dbReference type="Proteomes" id="UP000599109"/>
    </source>
</evidence>
<proteinExistence type="predicted"/>
<protein>
    <submittedName>
        <fullName evidence="2">GNAT family N-acetyltransferase</fullName>
    </submittedName>
</protein>
<evidence type="ECO:0000313" key="2">
    <source>
        <dbReference type="EMBL" id="MBL0392830.1"/>
    </source>
</evidence>
<dbReference type="GO" id="GO:0016747">
    <property type="term" value="F:acyltransferase activity, transferring groups other than amino-acyl groups"/>
    <property type="evidence" value="ECO:0007669"/>
    <property type="project" value="InterPro"/>
</dbReference>
<comment type="caution">
    <text evidence="2">The sequence shown here is derived from an EMBL/GenBank/DDBJ whole genome shotgun (WGS) entry which is preliminary data.</text>
</comment>
<accession>A0A936Z3C0</accession>
<dbReference type="Proteomes" id="UP000599109">
    <property type="component" value="Unassembled WGS sequence"/>
</dbReference>
<dbReference type="CDD" id="cd04301">
    <property type="entry name" value="NAT_SF"/>
    <property type="match status" value="1"/>
</dbReference>
<evidence type="ECO:0000259" key="1">
    <source>
        <dbReference type="PROSITE" id="PS51186"/>
    </source>
</evidence>
<feature type="domain" description="N-acetyltransferase" evidence="1">
    <location>
        <begin position="21"/>
        <end position="151"/>
    </location>
</feature>
<dbReference type="RefSeq" id="WP_201675507.1">
    <property type="nucleotide sequence ID" value="NZ_JAEQNE010000004.1"/>
</dbReference>
<dbReference type="PROSITE" id="PS51186">
    <property type="entry name" value="GNAT"/>
    <property type="match status" value="1"/>
</dbReference>
<organism evidence="2 3">
    <name type="scientific">Ramlibacter monticola</name>
    <dbReference type="NCBI Taxonomy" id="1926872"/>
    <lineage>
        <taxon>Bacteria</taxon>
        <taxon>Pseudomonadati</taxon>
        <taxon>Pseudomonadota</taxon>
        <taxon>Betaproteobacteria</taxon>
        <taxon>Burkholderiales</taxon>
        <taxon>Comamonadaceae</taxon>
        <taxon>Ramlibacter</taxon>
    </lineage>
</organism>